<dbReference type="EMBL" id="JBHRSD010000028">
    <property type="protein sequence ID" value="MFC3033838.1"/>
    <property type="molecule type" value="Genomic_DNA"/>
</dbReference>
<name>A0ABV7CMN0_9GAMM</name>
<dbReference type="Pfam" id="PF19531">
    <property type="entry name" value="DUF6058"/>
    <property type="match status" value="1"/>
</dbReference>
<keyword evidence="2" id="KW-1185">Reference proteome</keyword>
<gene>
    <name evidence="1" type="ORF">ACFOEE_15050</name>
</gene>
<accession>A0ABV7CMN0</accession>
<dbReference type="RefSeq" id="WP_377125981.1">
    <property type="nucleotide sequence ID" value="NZ_JBHRSD010000028.1"/>
</dbReference>
<evidence type="ECO:0000313" key="1">
    <source>
        <dbReference type="EMBL" id="MFC3033838.1"/>
    </source>
</evidence>
<organism evidence="1 2">
    <name type="scientific">Pseudoalteromonas fenneropenaei</name>
    <dbReference type="NCBI Taxonomy" id="1737459"/>
    <lineage>
        <taxon>Bacteria</taxon>
        <taxon>Pseudomonadati</taxon>
        <taxon>Pseudomonadota</taxon>
        <taxon>Gammaproteobacteria</taxon>
        <taxon>Alteromonadales</taxon>
        <taxon>Pseudoalteromonadaceae</taxon>
        <taxon>Pseudoalteromonas</taxon>
    </lineage>
</organism>
<proteinExistence type="predicted"/>
<sequence length="217" mass="25134">MSLTHYLTTHFYTTTELCAALRIDASQLEQWQEAKLFPKPSYCLQNHIKCSSYLGFYECEEWQDYYPRGAANWGQTLLKQKVMQASSAFELFAQSYLATLSKVVQQGVECQDPRFSDELDDHLQQVWQQYLCSKYGVISQNGLVEEVVYIDLGRAIVDEVTEERAKVSLSVEERSLLLKGIKLLNRGLSHHAAHEKHDSLRYHYVDAILQKYDLTIR</sequence>
<protein>
    <submittedName>
        <fullName evidence="1">DUF6058 family natural product biosynthesis protein</fullName>
    </submittedName>
</protein>
<reference evidence="2" key="1">
    <citation type="journal article" date="2019" name="Int. J. Syst. Evol. Microbiol.">
        <title>The Global Catalogue of Microorganisms (GCM) 10K type strain sequencing project: providing services to taxonomists for standard genome sequencing and annotation.</title>
        <authorList>
            <consortium name="The Broad Institute Genomics Platform"/>
            <consortium name="The Broad Institute Genome Sequencing Center for Infectious Disease"/>
            <person name="Wu L."/>
            <person name="Ma J."/>
        </authorList>
    </citation>
    <scope>NUCLEOTIDE SEQUENCE [LARGE SCALE GENOMIC DNA]</scope>
    <source>
        <strain evidence="2">KCTC 42730</strain>
    </source>
</reference>
<comment type="caution">
    <text evidence="1">The sequence shown here is derived from an EMBL/GenBank/DDBJ whole genome shotgun (WGS) entry which is preliminary data.</text>
</comment>
<dbReference type="Proteomes" id="UP001595453">
    <property type="component" value="Unassembled WGS sequence"/>
</dbReference>
<dbReference type="InterPro" id="IPR045694">
    <property type="entry name" value="DUF6058"/>
</dbReference>
<evidence type="ECO:0000313" key="2">
    <source>
        <dbReference type="Proteomes" id="UP001595453"/>
    </source>
</evidence>